<gene>
    <name evidence="6" type="ORF">F8237_17005</name>
</gene>
<dbReference type="EMBL" id="CP044543">
    <property type="protein sequence ID" value="QFI73958.1"/>
    <property type="molecule type" value="Genomic_DNA"/>
</dbReference>
<dbReference type="Pfam" id="PF13086">
    <property type="entry name" value="AAA_11"/>
    <property type="match status" value="1"/>
</dbReference>
<dbReference type="OrthoDB" id="9757917at2"/>
<evidence type="ECO:0000259" key="2">
    <source>
        <dbReference type="Pfam" id="PF01272"/>
    </source>
</evidence>
<dbReference type="GO" id="GO:0032784">
    <property type="term" value="P:regulation of DNA-templated transcription elongation"/>
    <property type="evidence" value="ECO:0007669"/>
    <property type="project" value="InterPro"/>
</dbReference>
<feature type="domain" description="DNA2/NAM7 helicase-like C-terminal" evidence="4">
    <location>
        <begin position="1418"/>
        <end position="1615"/>
    </location>
</feature>
<dbReference type="RefSeq" id="WP_151646406.1">
    <property type="nucleotide sequence ID" value="NZ_JANTYR010000013.1"/>
</dbReference>
<dbReference type="Gene3D" id="3.10.50.30">
    <property type="entry name" value="Transcription elongation factor, GreA/GreB, C-terminal domain"/>
    <property type="match status" value="1"/>
</dbReference>
<proteinExistence type="predicted"/>
<feature type="domain" description="Restriction endonuclease type II-like" evidence="5">
    <location>
        <begin position="1662"/>
        <end position="1759"/>
    </location>
</feature>
<dbReference type="SUPFAM" id="SSF52540">
    <property type="entry name" value="P-loop containing nucleoside triphosphate hydrolases"/>
    <property type="match status" value="1"/>
</dbReference>
<dbReference type="GO" id="GO:0004386">
    <property type="term" value="F:helicase activity"/>
    <property type="evidence" value="ECO:0007669"/>
    <property type="project" value="InterPro"/>
</dbReference>
<sequence length="1898" mass="210902">MFSRIYFGREREEFSGHSARPDHKNGLTKDNSRKILRESGGYGAFQSGVLRLIAAERGNSDRLLPAQRRAAGSFHRRQDLGPLKACSMGKPSSSDGLDALVRTRIENLRPKLLDLSRRNPLISTKLGPRSNSHLRAVDELPDVLFFKLCNGDQLQFVPLPPIDEDPRDEQTATFRDALINARLTDDAYVAAMEAVDRDGDDYLDKTRAAERDLRDRLRQQLGMAPRVQKSEVNLSQHAKNNGILPSYDLPPIDAEHADGRHTDDKIQMLLLPSDLERKLNAIISKSRTWLQETGTNVLQVAFGFLEWAEVERSESSFAPLILLQVEVKRTRTPQGAKYFLAGTGDEPELNAVLAEKLRLDFSVEMPKFEGASVEAYLADMGKVLPKGKKWRVRRQVAIGVFPSARMAMYHDLDPSQSDFPQNEIVQSLLAGSESAGASPFAEEYGIDEPEIEAKVPCLVMDADSSQFSVLVDIADGRNLAVEGPPGTGKSQTIVNVIAAALAENKKVLFVAEKLAALNVVKARLEAVGLGEFLLPLQAEKSTREQVIESVRARLDMQKTSAVRGYDSKIEEYRRIRQELAEYIELLTTEFDRSGLTVHAILGKSIATSDRLSSIPSETLELCKLRPEMQTATGLAGFAQLGQQIEKAHAETLNAGPSWKDTRLVHPERFIVEEACAIAKRASGEALELASALKALEPWTLEKETRPSLEALRKSLAACLDHLRQHSTELVRNVLAEGRAELLASFLKQCADLSASVDRIGSELSEVPDATVLEKIRQLEIICEREPLAEIGEEALTETLQANLESAKRAREIAAKLAPLVAAYEAAKNWALDDIGRAHALCRDVGREALSMRSGKLSEYNAHYHLRRLCEEGRQLQQQRTSLSERMSLSVDIPTEQLIACATSLRTAGPFGFLSSRYREAKRIFMAISRSPKYSKIDALQNLDELVAFRRKSDDFVRQSEATGLFGLYYRGLDTDFEPFGRAARFFEVLSTEFGGHEQTSLREFLRDGALNQLELLPAIPKTGISISFASLDERIAAAEYEAARLKNVIAELRPVAKVVTNQQIGLVEIRDVRLRLEALLSERERLEDHQPIRELLSEKFDGHRTRREHLEALSDWAKSVANHVPLIRVILDRGEPAEVSDAIGVALSADDKLTETLTKLADVAKIEVLTLTRGRSLPELASVLEQASLDGNGLFAFAAFATALTDAGPEGLMPLIQEKLKQGSLNGLGLQAEALAMRQLAKAVFVQLGRKLARYRGAKLEELRVALAEKDREIIHLSRAQLRAKVKATARPPMGHGVGRKSTWTDMALIENEISKKKRFIPVRDLTQRAGEALIELKPCWMMSPLAVAQYVPKGSVQFDLCIIDEASQMPPESAIGALLRCSQALVVGDTNQLPPSNFFRSVIEDEEVDEDEAVLNESVLEMANGAFRPARRLRWHYRSRHSGLIKFSNRLVYDDALIVFPSPTETNARMGVEFRAVKGRYKAGTNPVEAKVMIDAIVEFMLTDPDRSLGIVTLNQKQRDLIIEEFEYAIANNRSVQKYLDTWRDRNDGLEEFFIKNLENVQGDERDVIFIGTVYGAEEPGARVMQRFGPINGLAGKRRLNVLFTRAKQKIVTFSSMTAADIEAEENSNPGAHMLKRWLEYSASGVLDAGDITEREADSDFEIFVADQIRAMGCAPVAQVGVAGYFVDIGVRHPDWPHGFVLGVECDGATYHSAKSARDRDRLRQEILEGLGWKLHRIWSTDWFNNPRQEAEKLRAAIASQLAALKLREKEFSKALQPLRDAKADEEEVGQPVRQLGGPIVVPSLRELPSPSSERRIEIGDTVRFRYLTDDKRVINVTISQGQSDTSQGIVHHLTPVASALLGAEEGDEIEVLVGSYIRPAIIESVSKGSAQRDTAN</sequence>
<dbReference type="Proteomes" id="UP000325641">
    <property type="component" value="Chromosome"/>
</dbReference>
<dbReference type="SUPFAM" id="SSF54534">
    <property type="entry name" value="FKBP-like"/>
    <property type="match status" value="1"/>
</dbReference>
<dbReference type="InterPro" id="IPR025103">
    <property type="entry name" value="DUF4011"/>
</dbReference>
<dbReference type="PANTHER" id="PTHR10887">
    <property type="entry name" value="DNA2/NAM7 HELICASE FAMILY"/>
    <property type="match status" value="1"/>
</dbReference>
<organism evidence="6 7">
    <name type="scientific">Bradyrhizobium betae</name>
    <dbReference type="NCBI Taxonomy" id="244734"/>
    <lineage>
        <taxon>Bacteria</taxon>
        <taxon>Pseudomonadati</taxon>
        <taxon>Pseudomonadota</taxon>
        <taxon>Alphaproteobacteria</taxon>
        <taxon>Hyphomicrobiales</taxon>
        <taxon>Nitrobacteraceae</taxon>
        <taxon>Bradyrhizobium</taxon>
    </lineage>
</organism>
<dbReference type="Gene3D" id="3.40.960.10">
    <property type="entry name" value="VSR Endonuclease"/>
    <property type="match status" value="1"/>
</dbReference>
<keyword evidence="1" id="KW-0175">Coiled coil</keyword>
<dbReference type="InterPro" id="IPR036953">
    <property type="entry name" value="GreA/GreB_C_sf"/>
</dbReference>
<dbReference type="InterPro" id="IPR011335">
    <property type="entry name" value="Restrct_endonuc-II-like"/>
</dbReference>
<dbReference type="SUPFAM" id="SSF52980">
    <property type="entry name" value="Restriction endonuclease-like"/>
    <property type="match status" value="1"/>
</dbReference>
<dbReference type="PANTHER" id="PTHR10887:SF495">
    <property type="entry name" value="HELICASE SENATAXIN ISOFORM X1-RELATED"/>
    <property type="match status" value="1"/>
</dbReference>
<dbReference type="InterPro" id="IPR047187">
    <property type="entry name" value="SF1_C_Upf1"/>
</dbReference>
<accession>A0A5P6P7H4</accession>
<protein>
    <submittedName>
        <fullName evidence="6">DUF4011 domain-containing protein</fullName>
    </submittedName>
</protein>
<dbReference type="Pfam" id="PF01272">
    <property type="entry name" value="GreA_GreB"/>
    <property type="match status" value="1"/>
</dbReference>
<dbReference type="Pfam" id="PF13195">
    <property type="entry name" value="DUF4011"/>
    <property type="match status" value="1"/>
</dbReference>
<dbReference type="KEGG" id="bbet:F8237_17005"/>
<evidence type="ECO:0000313" key="7">
    <source>
        <dbReference type="Proteomes" id="UP000325641"/>
    </source>
</evidence>
<dbReference type="InterPro" id="IPR001437">
    <property type="entry name" value="Tscrpt_elong_fac_GreA/B_C"/>
</dbReference>
<dbReference type="GO" id="GO:0003677">
    <property type="term" value="F:DNA binding"/>
    <property type="evidence" value="ECO:0007669"/>
    <property type="project" value="InterPro"/>
</dbReference>
<feature type="coiled-coil region" evidence="1">
    <location>
        <begin position="1028"/>
        <end position="1089"/>
    </location>
</feature>
<dbReference type="InterPro" id="IPR027417">
    <property type="entry name" value="P-loop_NTPase"/>
</dbReference>
<dbReference type="CDD" id="cd18808">
    <property type="entry name" value="SF1_C_Upf1"/>
    <property type="match status" value="1"/>
</dbReference>
<evidence type="ECO:0000259" key="5">
    <source>
        <dbReference type="Pfam" id="PF18741"/>
    </source>
</evidence>
<dbReference type="Gene3D" id="3.40.50.300">
    <property type="entry name" value="P-loop containing nucleotide triphosphate hydrolases"/>
    <property type="match status" value="3"/>
</dbReference>
<dbReference type="InterPro" id="IPR049468">
    <property type="entry name" value="Restrct_endonuc-II-like_dom"/>
</dbReference>
<evidence type="ECO:0000259" key="3">
    <source>
        <dbReference type="Pfam" id="PF13086"/>
    </source>
</evidence>
<evidence type="ECO:0000259" key="4">
    <source>
        <dbReference type="Pfam" id="PF13087"/>
    </source>
</evidence>
<dbReference type="InterPro" id="IPR041677">
    <property type="entry name" value="DNA2/NAM7_AAA_11"/>
</dbReference>
<dbReference type="Pfam" id="PF13087">
    <property type="entry name" value="AAA_12"/>
    <property type="match status" value="1"/>
</dbReference>
<evidence type="ECO:0000256" key="1">
    <source>
        <dbReference type="SAM" id="Coils"/>
    </source>
</evidence>
<evidence type="ECO:0000313" key="6">
    <source>
        <dbReference type="EMBL" id="QFI73958.1"/>
    </source>
</evidence>
<name>A0A5P6P7H4_9BRAD</name>
<dbReference type="InterPro" id="IPR045055">
    <property type="entry name" value="DNA2/NAM7-like"/>
</dbReference>
<dbReference type="Pfam" id="PF18741">
    <property type="entry name" value="MTES_1575"/>
    <property type="match status" value="1"/>
</dbReference>
<reference evidence="7" key="1">
    <citation type="submission" date="2019-10" db="EMBL/GenBank/DDBJ databases">
        <title>Complete Genome Sequence of Bradyrhizobium betae type strain PL7HG1T.</title>
        <authorList>
            <person name="Bromfield E.S.P."/>
            <person name="Cloutier S."/>
        </authorList>
    </citation>
    <scope>NUCLEOTIDE SEQUENCE [LARGE SCALE GENOMIC DNA]</scope>
    <source>
        <strain evidence="7">PL7HG1</strain>
    </source>
</reference>
<feature type="domain" description="Transcription elongation factor GreA/GreB C-terminal" evidence="2">
    <location>
        <begin position="1815"/>
        <end position="1877"/>
    </location>
</feature>
<feature type="domain" description="DNA2/NAM7 helicase helicase" evidence="3">
    <location>
        <begin position="1358"/>
        <end position="1396"/>
    </location>
</feature>
<dbReference type="FunFam" id="3.40.960.10:FF:000002">
    <property type="entry name" value="DNA helicase related protein"/>
    <property type="match status" value="1"/>
</dbReference>
<dbReference type="InterPro" id="IPR041679">
    <property type="entry name" value="DNA2/NAM7-like_C"/>
</dbReference>